<dbReference type="GO" id="GO:0046621">
    <property type="term" value="P:negative regulation of organ growth"/>
    <property type="evidence" value="ECO:0007669"/>
    <property type="project" value="InterPro"/>
</dbReference>
<dbReference type="GO" id="GO:0004842">
    <property type="term" value="F:ubiquitin-protein transferase activity"/>
    <property type="evidence" value="ECO:0007669"/>
    <property type="project" value="InterPro"/>
</dbReference>
<dbReference type="PANTHER" id="PTHR46400">
    <property type="entry name" value="RING/U-BOX SUPERFAMILY PROTEIN"/>
    <property type="match status" value="1"/>
</dbReference>
<keyword evidence="5" id="KW-1185">Reference proteome</keyword>
<feature type="region of interest" description="Disordered" evidence="2">
    <location>
        <begin position="118"/>
        <end position="149"/>
    </location>
</feature>
<dbReference type="GO" id="GO:0008270">
    <property type="term" value="F:zinc ion binding"/>
    <property type="evidence" value="ECO:0007669"/>
    <property type="project" value="UniProtKB-KW"/>
</dbReference>
<dbReference type="PANTHER" id="PTHR46400:SF10">
    <property type="entry name" value="ZINC FINGER, RING_FYVE_PHD-TYPE-RELATED"/>
    <property type="match status" value="1"/>
</dbReference>
<dbReference type="OrthoDB" id="8062037at2759"/>
<dbReference type="SUPFAM" id="SSF57850">
    <property type="entry name" value="RING/U-box"/>
    <property type="match status" value="1"/>
</dbReference>
<evidence type="ECO:0000256" key="1">
    <source>
        <dbReference type="PROSITE-ProRule" id="PRU00175"/>
    </source>
</evidence>
<name>A0A2U1PS48_ARTAN</name>
<proteinExistence type="predicted"/>
<dbReference type="AlphaFoldDB" id="A0A2U1PS48"/>
<dbReference type="FunFam" id="3.30.40.10:FF:000226">
    <property type="entry name" value="E3 ubiquitin ligase BIG BROTHER"/>
    <property type="match status" value="1"/>
</dbReference>
<dbReference type="STRING" id="35608.A0A2U1PS48"/>
<evidence type="ECO:0000313" key="5">
    <source>
        <dbReference type="Proteomes" id="UP000245207"/>
    </source>
</evidence>
<dbReference type="GO" id="GO:0048437">
    <property type="term" value="P:floral organ development"/>
    <property type="evidence" value="ECO:0007669"/>
    <property type="project" value="TreeGrafter"/>
</dbReference>
<dbReference type="InterPro" id="IPR033276">
    <property type="entry name" value="BB"/>
</dbReference>
<dbReference type="EMBL" id="PKPP01000807">
    <property type="protein sequence ID" value="PWA88537.1"/>
    <property type="molecule type" value="Genomic_DNA"/>
</dbReference>
<dbReference type="Gene3D" id="3.30.40.10">
    <property type="entry name" value="Zinc/RING finger domain, C3HC4 (zinc finger)"/>
    <property type="match status" value="1"/>
</dbReference>
<dbReference type="SMART" id="SM00184">
    <property type="entry name" value="RING"/>
    <property type="match status" value="1"/>
</dbReference>
<keyword evidence="1" id="KW-0862">Zinc</keyword>
<feature type="compositionally biased region" description="Polar residues" evidence="2">
    <location>
        <begin position="118"/>
        <end position="128"/>
    </location>
</feature>
<dbReference type="GO" id="GO:0016567">
    <property type="term" value="P:protein ubiquitination"/>
    <property type="evidence" value="ECO:0007669"/>
    <property type="project" value="InterPro"/>
</dbReference>
<sequence>MSRSVDLHGLNTMFPDDIPENLMHFLPNDDGLSYEEVMLQQASMFQSFQERDKNKNKRVVTYDDDDIHEWGHLLGDKGESSKNEDVMTQEAIDEALARSLQELGDGFDHLFIAEHNGSASGSTRSPIATPSRVPIATPSRAQATSSTSMDDAIDTDGMQYEELLHLSEAIGTESRGISAQRISQLPTSKYRSGFFSKNKKKEDNCVICQMDFNYGERLITLPCVHRYHAKCISDWLKLKKNCPICQKEVV</sequence>
<keyword evidence="1" id="KW-0479">Metal-binding</keyword>
<evidence type="ECO:0000256" key="2">
    <source>
        <dbReference type="SAM" id="MobiDB-lite"/>
    </source>
</evidence>
<gene>
    <name evidence="4" type="ORF">CTI12_AA119650</name>
</gene>
<dbReference type="PROSITE" id="PS50089">
    <property type="entry name" value="ZF_RING_2"/>
    <property type="match status" value="1"/>
</dbReference>
<dbReference type="InterPro" id="IPR013083">
    <property type="entry name" value="Znf_RING/FYVE/PHD"/>
</dbReference>
<dbReference type="GO" id="GO:0031624">
    <property type="term" value="F:ubiquitin conjugating enzyme binding"/>
    <property type="evidence" value="ECO:0007669"/>
    <property type="project" value="TreeGrafter"/>
</dbReference>
<dbReference type="InterPro" id="IPR001841">
    <property type="entry name" value="Znf_RING"/>
</dbReference>
<feature type="compositionally biased region" description="Polar residues" evidence="2">
    <location>
        <begin position="139"/>
        <end position="149"/>
    </location>
</feature>
<comment type="caution">
    <text evidence="4">The sequence shown here is derived from an EMBL/GenBank/DDBJ whole genome shotgun (WGS) entry which is preliminary data.</text>
</comment>
<keyword evidence="1" id="KW-0863">Zinc-finger</keyword>
<reference evidence="4 5" key="1">
    <citation type="journal article" date="2018" name="Mol. Plant">
        <title>The genome of Artemisia annua provides insight into the evolution of Asteraceae family and artemisinin biosynthesis.</title>
        <authorList>
            <person name="Shen Q."/>
            <person name="Zhang L."/>
            <person name="Liao Z."/>
            <person name="Wang S."/>
            <person name="Yan T."/>
            <person name="Shi P."/>
            <person name="Liu M."/>
            <person name="Fu X."/>
            <person name="Pan Q."/>
            <person name="Wang Y."/>
            <person name="Lv Z."/>
            <person name="Lu X."/>
            <person name="Zhang F."/>
            <person name="Jiang W."/>
            <person name="Ma Y."/>
            <person name="Chen M."/>
            <person name="Hao X."/>
            <person name="Li L."/>
            <person name="Tang Y."/>
            <person name="Lv G."/>
            <person name="Zhou Y."/>
            <person name="Sun X."/>
            <person name="Brodelius P.E."/>
            <person name="Rose J.K.C."/>
            <person name="Tang K."/>
        </authorList>
    </citation>
    <scope>NUCLEOTIDE SEQUENCE [LARGE SCALE GENOMIC DNA]</scope>
    <source>
        <strain evidence="5">cv. Huhao1</strain>
        <tissue evidence="4">Leaf</tissue>
    </source>
</reference>
<dbReference type="Proteomes" id="UP000245207">
    <property type="component" value="Unassembled WGS sequence"/>
</dbReference>
<evidence type="ECO:0000259" key="3">
    <source>
        <dbReference type="PROSITE" id="PS50089"/>
    </source>
</evidence>
<organism evidence="4 5">
    <name type="scientific">Artemisia annua</name>
    <name type="common">Sweet wormwood</name>
    <dbReference type="NCBI Taxonomy" id="35608"/>
    <lineage>
        <taxon>Eukaryota</taxon>
        <taxon>Viridiplantae</taxon>
        <taxon>Streptophyta</taxon>
        <taxon>Embryophyta</taxon>
        <taxon>Tracheophyta</taxon>
        <taxon>Spermatophyta</taxon>
        <taxon>Magnoliopsida</taxon>
        <taxon>eudicotyledons</taxon>
        <taxon>Gunneridae</taxon>
        <taxon>Pentapetalae</taxon>
        <taxon>asterids</taxon>
        <taxon>campanulids</taxon>
        <taxon>Asterales</taxon>
        <taxon>Asteraceae</taxon>
        <taxon>Asteroideae</taxon>
        <taxon>Anthemideae</taxon>
        <taxon>Artemisiinae</taxon>
        <taxon>Artemisia</taxon>
    </lineage>
</organism>
<evidence type="ECO:0000313" key="4">
    <source>
        <dbReference type="EMBL" id="PWA88537.1"/>
    </source>
</evidence>
<feature type="domain" description="RING-type" evidence="3">
    <location>
        <begin position="205"/>
        <end position="246"/>
    </location>
</feature>
<dbReference type="Pfam" id="PF13639">
    <property type="entry name" value="zf-RING_2"/>
    <property type="match status" value="1"/>
</dbReference>
<protein>
    <submittedName>
        <fullName evidence="4">Zinc finger, RING/FYVE/PHD-type</fullName>
    </submittedName>
</protein>
<accession>A0A2U1PS48</accession>